<dbReference type="EMBL" id="CAFBNA010000064">
    <property type="protein sequence ID" value="CAB4935346.1"/>
    <property type="molecule type" value="Genomic_DNA"/>
</dbReference>
<proteinExistence type="predicted"/>
<sequence length="224" mass="25292">MDHLNVARKKRVDSVLRIDDRTELHRIEIRELVALVIGTPVVRVLCSDPTVVRNPFLLNERTRTDWLTRCGSAFGLVLGRSSNEADLRRKDGRKRCPCIGRCNGELRRRDHRDGGHVRKRRTGECVGLDGVKSQLHCGRINRRAIGEVHPGTKVNGPGLEIGTRRKGLRQVRGPVALRVIGRQRIKHRVTNHVARNRPAVAGRVETIGFGFKRKLDRATSLGWP</sequence>
<reference evidence="1" key="1">
    <citation type="submission" date="2020-05" db="EMBL/GenBank/DDBJ databases">
        <authorList>
            <person name="Chiriac C."/>
            <person name="Salcher M."/>
            <person name="Ghai R."/>
            <person name="Kavagutti S V."/>
        </authorList>
    </citation>
    <scope>NUCLEOTIDE SEQUENCE</scope>
</reference>
<dbReference type="AlphaFoldDB" id="A0A6J7IX24"/>
<protein>
    <submittedName>
        <fullName evidence="1">Unannotated protein</fullName>
    </submittedName>
</protein>
<gene>
    <name evidence="1" type="ORF">UFOPK3708_01099</name>
</gene>
<accession>A0A6J7IX24</accession>
<evidence type="ECO:0000313" key="1">
    <source>
        <dbReference type="EMBL" id="CAB4935346.1"/>
    </source>
</evidence>
<organism evidence="1">
    <name type="scientific">freshwater metagenome</name>
    <dbReference type="NCBI Taxonomy" id="449393"/>
    <lineage>
        <taxon>unclassified sequences</taxon>
        <taxon>metagenomes</taxon>
        <taxon>ecological metagenomes</taxon>
    </lineage>
</organism>
<name>A0A6J7IX24_9ZZZZ</name>